<evidence type="ECO:0000313" key="5">
    <source>
        <dbReference type="Proteomes" id="UP001515480"/>
    </source>
</evidence>
<gene>
    <name evidence="4" type="ORF">AB1Y20_018478</name>
    <name evidence="3" type="ORF">AB1Y20_022732</name>
</gene>
<accession>A0AB34JQ15</accession>
<organism evidence="4 5">
    <name type="scientific">Prymnesium parvum</name>
    <name type="common">Toxic golden alga</name>
    <dbReference type="NCBI Taxonomy" id="97485"/>
    <lineage>
        <taxon>Eukaryota</taxon>
        <taxon>Haptista</taxon>
        <taxon>Haptophyta</taxon>
        <taxon>Prymnesiophyceae</taxon>
        <taxon>Prymnesiales</taxon>
        <taxon>Prymnesiaceae</taxon>
        <taxon>Prymnesium</taxon>
    </lineage>
</organism>
<proteinExistence type="predicted"/>
<protein>
    <recommendedName>
        <fullName evidence="2">AB hydrolase-1 domain-containing protein</fullName>
    </recommendedName>
</protein>
<dbReference type="SUPFAM" id="SSF53474">
    <property type="entry name" value="alpha/beta-Hydrolases"/>
    <property type="match status" value="1"/>
</dbReference>
<reference evidence="4 5" key="1">
    <citation type="journal article" date="2024" name="Science">
        <title>Giant polyketide synthase enzymes in the biosynthesis of giant marine polyether toxins.</title>
        <authorList>
            <person name="Fallon T.R."/>
            <person name="Shende V.V."/>
            <person name="Wierzbicki I.H."/>
            <person name="Pendleton A.L."/>
            <person name="Watervoot N.F."/>
            <person name="Auber R.P."/>
            <person name="Gonzalez D.J."/>
            <person name="Wisecaver J.H."/>
            <person name="Moore B.S."/>
        </authorList>
    </citation>
    <scope>NUCLEOTIDE SEQUENCE [LARGE SCALE GENOMIC DNA]</scope>
    <source>
        <strain evidence="4 5">12B1</strain>
    </source>
</reference>
<dbReference type="InterPro" id="IPR000073">
    <property type="entry name" value="AB_hydrolase_1"/>
</dbReference>
<name>A0AB34JQ15_PRYPA</name>
<dbReference type="InterPro" id="IPR029058">
    <property type="entry name" value="AB_hydrolase_fold"/>
</dbReference>
<dbReference type="EMBL" id="JBGBPQ010000008">
    <property type="protein sequence ID" value="KAL1521180.1"/>
    <property type="molecule type" value="Genomic_DNA"/>
</dbReference>
<dbReference type="Pfam" id="PF12697">
    <property type="entry name" value="Abhydrolase_6"/>
    <property type="match status" value="1"/>
</dbReference>
<comment type="caution">
    <text evidence="4">The sequence shown here is derived from an EMBL/GenBank/DDBJ whole genome shotgun (WGS) entry which is preliminary data.</text>
</comment>
<sequence length="435" mass="46146">MPLLAFSTFPILGVVFMALFEGALLLASRLLALIIVPAQLPGDVMGLLDALSDAPLATLRALSSRQLLALCRQLVSLAKLSLAEDPQLERLYAIRRRFEARGWLNCTVRTADGLALDAMRRPAPCESHGAPSQFGADGTAEAEAARYVLFLGGNFQKYEDWLPYFDLYARDARVGFLCFNFRGVGRSEGAVVAPSDLLADVGACVELLLARGVRARHILLHGFSLGGAVGALFLGAPGAPRCAFTSDRSFTSLRRAAFALLRGAREARGAPPPDAARPVASGSPALLVGGASRGGAIAKLLPRLVSAGRAVAAAAACAALRACGWELRAEEAFARIPGRRVLLYHREDSVIDFDAASLYRWLERRGHAAAAGLEVIEVERMGANGWPTHDFPLCADKEVWQKMIRAERAALGMDADDEKAAAGGGESDGAASDGL</sequence>
<dbReference type="Proteomes" id="UP001515480">
    <property type="component" value="Unassembled WGS sequence"/>
</dbReference>
<evidence type="ECO:0000256" key="1">
    <source>
        <dbReference type="SAM" id="MobiDB-lite"/>
    </source>
</evidence>
<dbReference type="EMBL" id="JBGBPQ010000005">
    <property type="protein sequence ID" value="KAL1523541.1"/>
    <property type="molecule type" value="Genomic_DNA"/>
</dbReference>
<evidence type="ECO:0000313" key="3">
    <source>
        <dbReference type="EMBL" id="KAL1521180.1"/>
    </source>
</evidence>
<dbReference type="Gene3D" id="3.40.50.1820">
    <property type="entry name" value="alpha/beta hydrolase"/>
    <property type="match status" value="1"/>
</dbReference>
<feature type="domain" description="AB hydrolase-1" evidence="2">
    <location>
        <begin position="148"/>
        <end position="382"/>
    </location>
</feature>
<feature type="region of interest" description="Disordered" evidence="1">
    <location>
        <begin position="415"/>
        <end position="435"/>
    </location>
</feature>
<evidence type="ECO:0000313" key="4">
    <source>
        <dbReference type="EMBL" id="KAL1523541.1"/>
    </source>
</evidence>
<evidence type="ECO:0000259" key="2">
    <source>
        <dbReference type="Pfam" id="PF12697"/>
    </source>
</evidence>
<dbReference type="AlphaFoldDB" id="A0AB34JQ15"/>
<keyword evidence="5" id="KW-1185">Reference proteome</keyword>